<accession>A0ABY5R9T2</accession>
<dbReference type="Gene3D" id="3.40.1190.20">
    <property type="match status" value="1"/>
</dbReference>
<dbReference type="InterPro" id="IPR029056">
    <property type="entry name" value="Ribokinase-like"/>
</dbReference>
<dbReference type="PIRSF" id="PIRSF000535">
    <property type="entry name" value="1PFK/6PFK/LacC"/>
    <property type="match status" value="1"/>
</dbReference>
<organism evidence="8 9">
    <name type="scientific">Mycoplasma iguanae</name>
    <dbReference type="NCBI Taxonomy" id="292461"/>
    <lineage>
        <taxon>Bacteria</taxon>
        <taxon>Bacillati</taxon>
        <taxon>Mycoplasmatota</taxon>
        <taxon>Mollicutes</taxon>
        <taxon>Mycoplasmataceae</taxon>
        <taxon>Mycoplasma</taxon>
    </lineage>
</organism>
<keyword evidence="4 8" id="KW-0418">Kinase</keyword>
<gene>
    <name evidence="8" type="ORF">NV226_02265</name>
</gene>
<comment type="similarity">
    <text evidence="1">Belongs to the carbohydrate kinase PfkB family.</text>
</comment>
<keyword evidence="9" id="KW-1185">Reference proteome</keyword>
<dbReference type="SUPFAM" id="SSF53613">
    <property type="entry name" value="Ribokinase-like"/>
    <property type="match status" value="1"/>
</dbReference>
<keyword evidence="5" id="KW-0067">ATP-binding</keyword>
<dbReference type="InterPro" id="IPR011611">
    <property type="entry name" value="PfkB_dom"/>
</dbReference>
<keyword evidence="3" id="KW-0547">Nucleotide-binding</keyword>
<dbReference type="PANTHER" id="PTHR46566:SF1">
    <property type="entry name" value="1-PHOSPHOFRUCTOKINASE"/>
    <property type="match status" value="1"/>
</dbReference>
<evidence type="ECO:0000256" key="6">
    <source>
        <dbReference type="PIRNR" id="PIRNR000535"/>
    </source>
</evidence>
<evidence type="ECO:0000259" key="7">
    <source>
        <dbReference type="Pfam" id="PF00294"/>
    </source>
</evidence>
<name>A0ABY5R9T2_9MOLU</name>
<evidence type="ECO:0000256" key="4">
    <source>
        <dbReference type="ARBA" id="ARBA00022777"/>
    </source>
</evidence>
<reference evidence="8" key="1">
    <citation type="submission" date="2022-08" db="EMBL/GenBank/DDBJ databases">
        <title>Complete genome of Mycoplasma iguanae type strain 2327.</title>
        <authorList>
            <person name="Spergser J."/>
        </authorList>
    </citation>
    <scope>NUCLEOTIDE SEQUENCE</scope>
    <source>
        <strain evidence="8">2327</strain>
    </source>
</reference>
<dbReference type="Proteomes" id="UP001059252">
    <property type="component" value="Chromosome"/>
</dbReference>
<dbReference type="InterPro" id="IPR017583">
    <property type="entry name" value="Tagatose/fructose_Pkinase"/>
</dbReference>
<evidence type="ECO:0000256" key="2">
    <source>
        <dbReference type="ARBA" id="ARBA00022679"/>
    </source>
</evidence>
<proteinExistence type="inferred from homology"/>
<dbReference type="PANTHER" id="PTHR46566">
    <property type="entry name" value="1-PHOSPHOFRUCTOKINASE-RELATED"/>
    <property type="match status" value="1"/>
</dbReference>
<evidence type="ECO:0000256" key="5">
    <source>
        <dbReference type="ARBA" id="ARBA00022840"/>
    </source>
</evidence>
<evidence type="ECO:0000313" key="9">
    <source>
        <dbReference type="Proteomes" id="UP001059252"/>
    </source>
</evidence>
<dbReference type="Pfam" id="PF00294">
    <property type="entry name" value="PfkB"/>
    <property type="match status" value="1"/>
</dbReference>
<evidence type="ECO:0000256" key="1">
    <source>
        <dbReference type="ARBA" id="ARBA00010688"/>
    </source>
</evidence>
<keyword evidence="2 6" id="KW-0808">Transferase</keyword>
<dbReference type="EMBL" id="CP102734">
    <property type="protein sequence ID" value="UVD81532.1"/>
    <property type="molecule type" value="Genomic_DNA"/>
</dbReference>
<dbReference type="RefSeq" id="WP_258210706.1">
    <property type="nucleotide sequence ID" value="NZ_CP102734.1"/>
</dbReference>
<dbReference type="GO" id="GO:0016301">
    <property type="term" value="F:kinase activity"/>
    <property type="evidence" value="ECO:0007669"/>
    <property type="project" value="UniProtKB-KW"/>
</dbReference>
<protein>
    <submittedName>
        <fullName evidence="8">PfkB family carbohydrate kinase</fullName>
    </submittedName>
</protein>
<sequence length="305" mass="34373">MIYTLTLSPSIDYFIEGQDFQLSGVSRFENSQLLPGGKGINASIVLSRLGFQNQAITCFDQNSFNLVVPLLSQEKNVEIYNIATEQRTRINIKYYANNASFEINGPRTVLNQQELAKLDAVIAKLKADDLIFIMGISSQEIIYAIIEKLKKQHVNFVLDIDSLELKNFLQYQPLLIKPNQDELERLFGIKINDEKDILQALETIQKLGAKNIIISFDARGSYLLDQNGAIYKAKIIKPLDKVVSATGAGDTLISTFIIFQRSLQDSQKAFHYASAAAMATVSEKWLATKAKFEKYLNHIKIIKIK</sequence>
<feature type="domain" description="Carbohydrate kinase PfkB" evidence="7">
    <location>
        <begin position="23"/>
        <end position="284"/>
    </location>
</feature>
<evidence type="ECO:0000313" key="8">
    <source>
        <dbReference type="EMBL" id="UVD81532.1"/>
    </source>
</evidence>
<evidence type="ECO:0000256" key="3">
    <source>
        <dbReference type="ARBA" id="ARBA00022741"/>
    </source>
</evidence>